<proteinExistence type="predicted"/>
<reference evidence="2" key="1">
    <citation type="submission" date="2025-08" db="UniProtKB">
        <authorList>
            <consortium name="Ensembl"/>
        </authorList>
    </citation>
    <scope>IDENTIFICATION</scope>
</reference>
<dbReference type="SUPFAM" id="SSF51735">
    <property type="entry name" value="NAD(P)-binding Rossmann-fold domains"/>
    <property type="match status" value="1"/>
</dbReference>
<dbReference type="InterPro" id="IPR036291">
    <property type="entry name" value="NAD(P)-bd_dom_sf"/>
</dbReference>
<feature type="domain" description="3-hydroxyacyl-CoA dehydrogenase NAD binding" evidence="1">
    <location>
        <begin position="48"/>
        <end position="120"/>
    </location>
</feature>
<dbReference type="Pfam" id="PF02737">
    <property type="entry name" value="3HCDH_N"/>
    <property type="match status" value="1"/>
</dbReference>
<dbReference type="AlphaFoldDB" id="A0A8D1UEK2"/>
<name>A0A8D1UEK2_PIG</name>
<protein>
    <recommendedName>
        <fullName evidence="1">3-hydroxyacyl-CoA dehydrogenase NAD binding domain-containing protein</fullName>
    </recommendedName>
</protein>
<dbReference type="Gene3D" id="3.40.50.720">
    <property type="entry name" value="NAD(P)-binding Rossmann-like Domain"/>
    <property type="match status" value="1"/>
</dbReference>
<dbReference type="GO" id="GO:0006631">
    <property type="term" value="P:fatty acid metabolic process"/>
    <property type="evidence" value="ECO:0007669"/>
    <property type="project" value="InterPro"/>
</dbReference>
<accession>A0A8D1UEK2</accession>
<evidence type="ECO:0000313" key="3">
    <source>
        <dbReference type="Proteomes" id="UP000694724"/>
    </source>
</evidence>
<dbReference type="InterPro" id="IPR006176">
    <property type="entry name" value="3-OHacyl-CoA_DH_NAD-bd"/>
</dbReference>
<evidence type="ECO:0000259" key="1">
    <source>
        <dbReference type="Pfam" id="PF02737"/>
    </source>
</evidence>
<dbReference type="Proteomes" id="UP000694724">
    <property type="component" value="Unplaced"/>
</dbReference>
<dbReference type="GO" id="GO:0070403">
    <property type="term" value="F:NAD+ binding"/>
    <property type="evidence" value="ECO:0007669"/>
    <property type="project" value="InterPro"/>
</dbReference>
<dbReference type="PANTHER" id="PTHR48075:SF1">
    <property type="entry name" value="LAMBDA-CRYSTALLIN HOMOLOG"/>
    <property type="match status" value="1"/>
</dbReference>
<organism evidence="2 3">
    <name type="scientific">Sus scrofa</name>
    <name type="common">Pig</name>
    <dbReference type="NCBI Taxonomy" id="9823"/>
    <lineage>
        <taxon>Eukaryota</taxon>
        <taxon>Metazoa</taxon>
        <taxon>Chordata</taxon>
        <taxon>Craniata</taxon>
        <taxon>Vertebrata</taxon>
        <taxon>Euteleostomi</taxon>
        <taxon>Mammalia</taxon>
        <taxon>Eutheria</taxon>
        <taxon>Laurasiatheria</taxon>
        <taxon>Artiodactyla</taxon>
        <taxon>Suina</taxon>
        <taxon>Suidae</taxon>
        <taxon>Sus</taxon>
    </lineage>
</organism>
<evidence type="ECO:0000313" key="2">
    <source>
        <dbReference type="Ensembl" id="ENSSSCP00055047760.1"/>
    </source>
</evidence>
<sequence length="158" mass="17065">MGAVASAPRGAWTWCWREDPGAPTWHHCKQTQLPKHVLSGYGCLSPCSGLIGRSWAMLFASGGFRVKLYDIEQQQVTGALDTIRKEMKLLEQSGALKGSLGAEEQLALISGCSDLREAVEGTVHIQVSRGHLPWGEAGVRGWEDLSPAPWATGRVRGG</sequence>
<dbReference type="Ensembl" id="ENSSSCT00055059621.1">
    <property type="protein sequence ID" value="ENSSSCP00055047760.1"/>
    <property type="gene ID" value="ENSSSCG00055029981.1"/>
</dbReference>
<dbReference type="PANTHER" id="PTHR48075">
    <property type="entry name" value="3-HYDROXYACYL-COA DEHYDROGENASE FAMILY PROTEIN"/>
    <property type="match status" value="1"/>
</dbReference>